<dbReference type="InterPro" id="IPR036322">
    <property type="entry name" value="WD40_repeat_dom_sf"/>
</dbReference>
<dbReference type="AlphaFoldDB" id="A0A5E4N8C9"/>
<evidence type="ECO:0000259" key="2">
    <source>
        <dbReference type="Pfam" id="PF12490"/>
    </source>
</evidence>
<sequence length="821" mass="90588">MLSLLLLRLRRPSRLPRNDQKMSADSPSKIVKNVVGKLVLPGPVVDRSIIDSVAGFIQDVVPHGYTNILNADSREKILWTQFEPVEPNEFPIGFDSDESIMSGVSPILLVLGYGFGVQVWYISANGEAYEVLSWSQGVVKVLKFIPLPLPELKCKQDPFAHKRPLVALCDNSGAGPQFCSVSFISLTCGDVVKTIKFKSSVVDIAVNQFAIAVVFVERIAIFDALTVEDIITITTCYPSPGIKSNPISLGTRWLAYADQKLTTWNRSAGGYEGENDHSYTATVLHAAKSLSQSLRDLSGSVASTITGGVHNSNSSHNISVSNDSNQMNPGIITVIDIKNKVLKEKTPQGPDIVAHFAAHCEAIVALNFDQSGLMLVTADKNGHRFNVFKIHPSILGSSFTAVHHLYTLHRGDTTAKIQDIQFSIDSRWVAVSSLRGTTHIFPITPYGGPIGLRTHSTPHIVNKLSRFHRSAGLVTDVPNSPVMTESIQNSQILLPYSNPCMSSIPHSIVVHSLCQIRSQSNKLKQDDAGIATSIKLSTYFSHGRILDTTMIREISNANHNPKKYITDSLYVMTNNGILTQYDMYPVHSNTISKDKVFDDTTIELHIEPKTEWNLYKPPLHASTVNPPLQKGNPLLDLFIDFPVINPPKSSEKNPLESIDERWLSQVEISTHAGPHRRLWMGPQFVFKTCNSSLGRSDSDTQLGEIENNSRLLKSNPVSVPQANISRQSTPVFIECGSNSSFDYSPKFLDVNPGDSSELSSDQGDIKILEDLAEAMSENFQINNKSEHSELEIIEESDQLVNQIDQTASSKRCKKGKKKKNK</sequence>
<dbReference type="PANTHER" id="PTHR13268:SF0">
    <property type="entry name" value="BCAS3 MICROTUBULE ASSOCIATED CELL MIGRATION FACTOR"/>
    <property type="match status" value="1"/>
</dbReference>
<feature type="domain" description="BCAS3 WD40" evidence="3">
    <location>
        <begin position="75"/>
        <end position="474"/>
    </location>
</feature>
<dbReference type="Gene3D" id="2.130.10.10">
    <property type="entry name" value="YVTN repeat-like/Quinoprotein amine dehydrogenase"/>
    <property type="match status" value="1"/>
</dbReference>
<dbReference type="GO" id="GO:0000407">
    <property type="term" value="C:phagophore assembly site"/>
    <property type="evidence" value="ECO:0007669"/>
    <property type="project" value="UniProtKB-SubCell"/>
</dbReference>
<dbReference type="Pfam" id="PF12490">
    <property type="entry name" value="BCAS3"/>
    <property type="match status" value="1"/>
</dbReference>
<evidence type="ECO:0000313" key="4">
    <source>
        <dbReference type="EMBL" id="VVC41022.1"/>
    </source>
</evidence>
<dbReference type="InterPro" id="IPR048382">
    <property type="entry name" value="BCAS3_WD40"/>
</dbReference>
<evidence type="ECO:0000256" key="1">
    <source>
        <dbReference type="ARBA" id="ARBA00004329"/>
    </source>
</evidence>
<reference evidence="4 5" key="1">
    <citation type="submission" date="2019-08" db="EMBL/GenBank/DDBJ databases">
        <authorList>
            <person name="Alioto T."/>
            <person name="Alioto T."/>
            <person name="Gomez Garrido J."/>
        </authorList>
    </citation>
    <scope>NUCLEOTIDE SEQUENCE [LARGE SCALE GENOMIC DNA]</scope>
</reference>
<dbReference type="SUPFAM" id="SSF50978">
    <property type="entry name" value="WD40 repeat-like"/>
    <property type="match status" value="1"/>
</dbReference>
<dbReference type="OrthoDB" id="25778at2759"/>
<dbReference type="Pfam" id="PF21034">
    <property type="entry name" value="BCAS3_WD40"/>
    <property type="match status" value="1"/>
</dbReference>
<proteinExistence type="predicted"/>
<gene>
    <name evidence="4" type="ORF">CINCED_3A011279</name>
</gene>
<feature type="domain" description="BCAS3" evidence="2">
    <location>
        <begin position="655"/>
        <end position="706"/>
    </location>
</feature>
<dbReference type="EMBL" id="CABPRJ010001911">
    <property type="protein sequence ID" value="VVC41022.1"/>
    <property type="molecule type" value="Genomic_DNA"/>
</dbReference>
<organism evidence="4 5">
    <name type="scientific">Cinara cedri</name>
    <dbReference type="NCBI Taxonomy" id="506608"/>
    <lineage>
        <taxon>Eukaryota</taxon>
        <taxon>Metazoa</taxon>
        <taxon>Ecdysozoa</taxon>
        <taxon>Arthropoda</taxon>
        <taxon>Hexapoda</taxon>
        <taxon>Insecta</taxon>
        <taxon>Pterygota</taxon>
        <taxon>Neoptera</taxon>
        <taxon>Paraneoptera</taxon>
        <taxon>Hemiptera</taxon>
        <taxon>Sternorrhyncha</taxon>
        <taxon>Aphidomorpha</taxon>
        <taxon>Aphidoidea</taxon>
        <taxon>Aphididae</taxon>
        <taxon>Lachninae</taxon>
        <taxon>Cinara</taxon>
    </lineage>
</organism>
<keyword evidence="5" id="KW-1185">Reference proteome</keyword>
<accession>A0A5E4N8C9</accession>
<comment type="subcellular location">
    <subcellularLocation>
        <location evidence="1">Preautophagosomal structure</location>
    </subcellularLocation>
</comment>
<dbReference type="GO" id="GO:0006914">
    <property type="term" value="P:autophagy"/>
    <property type="evidence" value="ECO:0007669"/>
    <property type="project" value="InterPro"/>
</dbReference>
<dbReference type="InterPro" id="IPR045142">
    <property type="entry name" value="BCAS3-like"/>
</dbReference>
<dbReference type="InterPro" id="IPR015943">
    <property type="entry name" value="WD40/YVTN_repeat-like_dom_sf"/>
</dbReference>
<dbReference type="PANTHER" id="PTHR13268">
    <property type="entry name" value="BREAST CARCINOMA AMPLIFIED SEQUENCE 3"/>
    <property type="match status" value="1"/>
</dbReference>
<dbReference type="Proteomes" id="UP000325440">
    <property type="component" value="Unassembled WGS sequence"/>
</dbReference>
<dbReference type="GO" id="GO:0042594">
    <property type="term" value="P:response to starvation"/>
    <property type="evidence" value="ECO:0007669"/>
    <property type="project" value="TreeGrafter"/>
</dbReference>
<name>A0A5E4N8C9_9HEMI</name>
<evidence type="ECO:0000313" key="5">
    <source>
        <dbReference type="Proteomes" id="UP000325440"/>
    </source>
</evidence>
<dbReference type="InterPro" id="IPR022175">
    <property type="entry name" value="BCAS3_dom"/>
</dbReference>
<protein>
    <submittedName>
        <fullName evidence="4">WD40/YVTN repeat-like-containing domain,WD40-repeat-containing domain,Breast carcinoma amplified</fullName>
    </submittedName>
</protein>
<evidence type="ECO:0000259" key="3">
    <source>
        <dbReference type="Pfam" id="PF21034"/>
    </source>
</evidence>